<evidence type="ECO:0000256" key="1">
    <source>
        <dbReference type="SAM" id="MobiDB-lite"/>
    </source>
</evidence>
<accession>A0A392R3T9</accession>
<protein>
    <submittedName>
        <fullName evidence="2">Uncharacterized protein</fullName>
    </submittedName>
</protein>
<dbReference type="Proteomes" id="UP000265520">
    <property type="component" value="Unassembled WGS sequence"/>
</dbReference>
<reference evidence="2 3" key="1">
    <citation type="journal article" date="2018" name="Front. Plant Sci.">
        <title>Red Clover (Trifolium pratense) and Zigzag Clover (T. medium) - A Picture of Genomic Similarities and Differences.</title>
        <authorList>
            <person name="Dluhosova J."/>
            <person name="Istvanek J."/>
            <person name="Nedelnik J."/>
            <person name="Repkova J."/>
        </authorList>
    </citation>
    <scope>NUCLEOTIDE SEQUENCE [LARGE SCALE GENOMIC DNA]</scope>
    <source>
        <strain evidence="3">cv. 10/8</strain>
        <tissue evidence="2">Leaf</tissue>
    </source>
</reference>
<keyword evidence="3" id="KW-1185">Reference proteome</keyword>
<dbReference type="EMBL" id="LXQA010180033">
    <property type="protein sequence ID" value="MCI30480.1"/>
    <property type="molecule type" value="Genomic_DNA"/>
</dbReference>
<organism evidence="2 3">
    <name type="scientific">Trifolium medium</name>
    <dbReference type="NCBI Taxonomy" id="97028"/>
    <lineage>
        <taxon>Eukaryota</taxon>
        <taxon>Viridiplantae</taxon>
        <taxon>Streptophyta</taxon>
        <taxon>Embryophyta</taxon>
        <taxon>Tracheophyta</taxon>
        <taxon>Spermatophyta</taxon>
        <taxon>Magnoliopsida</taxon>
        <taxon>eudicotyledons</taxon>
        <taxon>Gunneridae</taxon>
        <taxon>Pentapetalae</taxon>
        <taxon>rosids</taxon>
        <taxon>fabids</taxon>
        <taxon>Fabales</taxon>
        <taxon>Fabaceae</taxon>
        <taxon>Papilionoideae</taxon>
        <taxon>50 kb inversion clade</taxon>
        <taxon>NPAAA clade</taxon>
        <taxon>Hologalegina</taxon>
        <taxon>IRL clade</taxon>
        <taxon>Trifolieae</taxon>
        <taxon>Trifolium</taxon>
    </lineage>
</organism>
<dbReference type="AlphaFoldDB" id="A0A392R3T9"/>
<sequence length="34" mass="3972">RKRPGRAGRKLGEPRSEANRNWERSRMKAGNGRH</sequence>
<evidence type="ECO:0000313" key="2">
    <source>
        <dbReference type="EMBL" id="MCI30480.1"/>
    </source>
</evidence>
<evidence type="ECO:0000313" key="3">
    <source>
        <dbReference type="Proteomes" id="UP000265520"/>
    </source>
</evidence>
<feature type="region of interest" description="Disordered" evidence="1">
    <location>
        <begin position="1"/>
        <end position="34"/>
    </location>
</feature>
<proteinExistence type="predicted"/>
<comment type="caution">
    <text evidence="2">The sequence shown here is derived from an EMBL/GenBank/DDBJ whole genome shotgun (WGS) entry which is preliminary data.</text>
</comment>
<feature type="non-terminal residue" evidence="2">
    <location>
        <position position="1"/>
    </location>
</feature>
<feature type="compositionally biased region" description="Basic and acidic residues" evidence="1">
    <location>
        <begin position="10"/>
        <end position="26"/>
    </location>
</feature>
<name>A0A392R3T9_9FABA</name>